<organism evidence="2 3">
    <name type="scientific">Belnapia arida</name>
    <dbReference type="NCBI Taxonomy" id="2804533"/>
    <lineage>
        <taxon>Bacteria</taxon>
        <taxon>Pseudomonadati</taxon>
        <taxon>Pseudomonadota</taxon>
        <taxon>Alphaproteobacteria</taxon>
        <taxon>Acetobacterales</taxon>
        <taxon>Roseomonadaceae</taxon>
        <taxon>Belnapia</taxon>
    </lineage>
</organism>
<evidence type="ECO:0000313" key="2">
    <source>
        <dbReference type="EMBL" id="MBL6082698.1"/>
    </source>
</evidence>
<dbReference type="Pfam" id="PF13737">
    <property type="entry name" value="DDE_Tnp_1_5"/>
    <property type="match status" value="1"/>
</dbReference>
<comment type="caution">
    <text evidence="2">The sequence shown here is derived from an EMBL/GenBank/DDBJ whole genome shotgun (WGS) entry which is preliminary data.</text>
</comment>
<gene>
    <name evidence="2" type="ORF">JMJ56_32590</name>
</gene>
<keyword evidence="3" id="KW-1185">Reference proteome</keyword>
<name>A0ABS1UDC1_9PROT</name>
<accession>A0ABS1UDC1</accession>
<dbReference type="EMBL" id="JAETWB010000104">
    <property type="protein sequence ID" value="MBL6082698.1"/>
    <property type="molecule type" value="Genomic_DNA"/>
</dbReference>
<evidence type="ECO:0000259" key="1">
    <source>
        <dbReference type="Pfam" id="PF13737"/>
    </source>
</evidence>
<protein>
    <submittedName>
        <fullName evidence="2">Transposase</fullName>
    </submittedName>
</protein>
<proteinExistence type="predicted"/>
<sequence>MPFKHNAVRRHHIPQVLYRIQNWPAYEAGLKRRGDLTLWLDEAAPKGWQAPRRTTPGGQAWYSDAAIELVLIMRLVFHLALGREPHRQAPACSQTNLVGRPVRHPVLLAWNVVPVVGIGFEWQVGHPLARLGRALALFTPETPLDLFVHKALSSENRTL</sequence>
<dbReference type="Proteomes" id="UP000660885">
    <property type="component" value="Unassembled WGS sequence"/>
</dbReference>
<reference evidence="2 3" key="1">
    <citation type="submission" date="2021-01" db="EMBL/GenBank/DDBJ databases">
        <title>Belnapia mucosa sp. nov. and Belnapia arida sp. nov., isolated from the Tabernas Desert (Almeria, Spain).</title>
        <authorList>
            <person name="Molina-Menor E."/>
            <person name="Vidal-Verdu A."/>
            <person name="Calonge A."/>
            <person name="Satari L."/>
            <person name="Pereto J."/>
            <person name="Porcar M."/>
        </authorList>
    </citation>
    <scope>NUCLEOTIDE SEQUENCE [LARGE SCALE GENOMIC DNA]</scope>
    <source>
        <strain evidence="2 3">T18</strain>
    </source>
</reference>
<dbReference type="InterPro" id="IPR025668">
    <property type="entry name" value="Tnp_DDE_dom"/>
</dbReference>
<feature type="domain" description="Transposase DDE" evidence="1">
    <location>
        <begin position="31"/>
        <end position="81"/>
    </location>
</feature>
<evidence type="ECO:0000313" key="3">
    <source>
        <dbReference type="Proteomes" id="UP000660885"/>
    </source>
</evidence>